<evidence type="ECO:0000256" key="1">
    <source>
        <dbReference type="SAM" id="MobiDB-lite"/>
    </source>
</evidence>
<reference evidence="3 4" key="1">
    <citation type="submission" date="2018-09" db="EMBL/GenBank/DDBJ databases">
        <title>Altererythrobacter spongiae sp. nov., isolated from a marine sponge.</title>
        <authorList>
            <person name="Zhuang L."/>
            <person name="Luo L."/>
        </authorList>
    </citation>
    <scope>NUCLEOTIDE SEQUENCE [LARGE SCALE GENOMIC DNA]</scope>
    <source>
        <strain evidence="3 4">HN-Y73</strain>
    </source>
</reference>
<evidence type="ECO:0000256" key="2">
    <source>
        <dbReference type="SAM" id="SignalP"/>
    </source>
</evidence>
<dbReference type="OrthoDB" id="7408098at2"/>
<evidence type="ECO:0000313" key="4">
    <source>
        <dbReference type="Proteomes" id="UP000284395"/>
    </source>
</evidence>
<accession>A0A420EJB2</accession>
<dbReference type="Proteomes" id="UP000284395">
    <property type="component" value="Unassembled WGS sequence"/>
</dbReference>
<dbReference type="AlphaFoldDB" id="A0A420EJB2"/>
<protein>
    <recommendedName>
        <fullName evidence="5">Conjugal transfer protein TraV</fullName>
    </recommendedName>
</protein>
<keyword evidence="2" id="KW-0732">Signal</keyword>
<feature type="signal peptide" evidence="2">
    <location>
        <begin position="1"/>
        <end position="25"/>
    </location>
</feature>
<proteinExistence type="predicted"/>
<keyword evidence="4" id="KW-1185">Reference proteome</keyword>
<feature type="region of interest" description="Disordered" evidence="1">
    <location>
        <begin position="151"/>
        <end position="190"/>
    </location>
</feature>
<comment type="caution">
    <text evidence="3">The sequence shown here is derived from an EMBL/GenBank/DDBJ whole genome shotgun (WGS) entry which is preliminary data.</text>
</comment>
<gene>
    <name evidence="3" type="ORF">D6851_11545</name>
</gene>
<evidence type="ECO:0008006" key="5">
    <source>
        <dbReference type="Google" id="ProtNLM"/>
    </source>
</evidence>
<dbReference type="EMBL" id="RAPF01000005">
    <property type="protein sequence ID" value="RKF20743.1"/>
    <property type="molecule type" value="Genomic_DNA"/>
</dbReference>
<feature type="chain" id="PRO_5019283418" description="Conjugal transfer protein TraV" evidence="2">
    <location>
        <begin position="26"/>
        <end position="190"/>
    </location>
</feature>
<organism evidence="3 4">
    <name type="scientific">Altericroceibacterium spongiae</name>
    <dbReference type="NCBI Taxonomy" id="2320269"/>
    <lineage>
        <taxon>Bacteria</taxon>
        <taxon>Pseudomonadati</taxon>
        <taxon>Pseudomonadota</taxon>
        <taxon>Alphaproteobacteria</taxon>
        <taxon>Sphingomonadales</taxon>
        <taxon>Erythrobacteraceae</taxon>
        <taxon>Altericroceibacterium</taxon>
    </lineage>
</organism>
<dbReference type="RefSeq" id="WP_120325029.1">
    <property type="nucleotide sequence ID" value="NZ_RAPF01000005.1"/>
</dbReference>
<dbReference type="PROSITE" id="PS51257">
    <property type="entry name" value="PROKAR_LIPOPROTEIN"/>
    <property type="match status" value="1"/>
</dbReference>
<feature type="compositionally biased region" description="Low complexity" evidence="1">
    <location>
        <begin position="159"/>
        <end position="176"/>
    </location>
</feature>
<name>A0A420EJB2_9SPHN</name>
<sequence>MSRLPILRAVVLVAPLLLASGCASLGGNVKGSFACRAPEGTCAPTSSIDAGATGIEKADTTDAQRTVTPTGEAVRRLQVVLTPYRDAAGRDHEARVVHLTLPEQAGTGWRAPQGRREVLRSLASTIAATREGNPAPEFQPTDTLPEQLFIPSQPVPVMPGADAPEPGGPGSFSPPRESVPHPDMTEGESQ</sequence>
<evidence type="ECO:0000313" key="3">
    <source>
        <dbReference type="EMBL" id="RKF20743.1"/>
    </source>
</evidence>